<feature type="chain" id="PRO_5042071035" description="Thionin-like protein" evidence="1">
    <location>
        <begin position="27"/>
        <end position="105"/>
    </location>
</feature>
<dbReference type="InterPro" id="IPR038975">
    <property type="entry name" value="THNL"/>
</dbReference>
<dbReference type="Proteomes" id="UP001202328">
    <property type="component" value="Unassembled WGS sequence"/>
</dbReference>
<evidence type="ECO:0000313" key="2">
    <source>
        <dbReference type="EMBL" id="KAI3953081.1"/>
    </source>
</evidence>
<evidence type="ECO:0000313" key="3">
    <source>
        <dbReference type="Proteomes" id="UP001202328"/>
    </source>
</evidence>
<dbReference type="AlphaFoldDB" id="A0AAD4XVB3"/>
<sequence>MEGKNLKMISLMVIVFSGLFVGKSSAFGECYGQCLIDCSSDGSGIKIARCPFVCLTKCMFDATPNYYCKFGCAVSNCIKKSTLEDARVDQVEHCVNSYCDNKCNN</sequence>
<keyword evidence="3" id="KW-1185">Reference proteome</keyword>
<gene>
    <name evidence="2" type="ORF">MKW98_020276</name>
</gene>
<feature type="signal peptide" evidence="1">
    <location>
        <begin position="1"/>
        <end position="26"/>
    </location>
</feature>
<comment type="caution">
    <text evidence="2">The sequence shown here is derived from an EMBL/GenBank/DDBJ whole genome shotgun (WGS) entry which is preliminary data.</text>
</comment>
<proteinExistence type="predicted"/>
<dbReference type="EMBL" id="JAJJMB010002072">
    <property type="protein sequence ID" value="KAI3953081.1"/>
    <property type="molecule type" value="Genomic_DNA"/>
</dbReference>
<reference evidence="2" key="1">
    <citation type="submission" date="2022-04" db="EMBL/GenBank/DDBJ databases">
        <title>A functionally conserved STORR gene fusion in Papaver species that diverged 16.8 million years ago.</title>
        <authorList>
            <person name="Catania T."/>
        </authorList>
    </citation>
    <scope>NUCLEOTIDE SEQUENCE</scope>
    <source>
        <strain evidence="2">S-188037</strain>
    </source>
</reference>
<evidence type="ECO:0008006" key="4">
    <source>
        <dbReference type="Google" id="ProtNLM"/>
    </source>
</evidence>
<protein>
    <recommendedName>
        <fullName evidence="4">Thionin-like protein</fullName>
    </recommendedName>
</protein>
<accession>A0AAD4XVB3</accession>
<organism evidence="2 3">
    <name type="scientific">Papaver atlanticum</name>
    <dbReference type="NCBI Taxonomy" id="357466"/>
    <lineage>
        <taxon>Eukaryota</taxon>
        <taxon>Viridiplantae</taxon>
        <taxon>Streptophyta</taxon>
        <taxon>Embryophyta</taxon>
        <taxon>Tracheophyta</taxon>
        <taxon>Spermatophyta</taxon>
        <taxon>Magnoliopsida</taxon>
        <taxon>Ranunculales</taxon>
        <taxon>Papaveraceae</taxon>
        <taxon>Papaveroideae</taxon>
        <taxon>Papaver</taxon>
    </lineage>
</organism>
<evidence type="ECO:0000256" key="1">
    <source>
        <dbReference type="SAM" id="SignalP"/>
    </source>
</evidence>
<dbReference type="PANTHER" id="PTHR36312">
    <property type="entry name" value="THIONIN-LIKE PROTEIN 1"/>
    <property type="match status" value="1"/>
</dbReference>
<keyword evidence="1" id="KW-0732">Signal</keyword>
<name>A0AAD4XVB3_9MAGN</name>
<dbReference type="PANTHER" id="PTHR36312:SF1">
    <property type="entry name" value="OS01G0594500 PROTEIN"/>
    <property type="match status" value="1"/>
</dbReference>